<keyword evidence="3" id="KW-1185">Reference proteome</keyword>
<feature type="transmembrane region" description="Helical" evidence="1">
    <location>
        <begin position="181"/>
        <end position="203"/>
    </location>
</feature>
<protein>
    <submittedName>
        <fullName evidence="2">(pine wood nematode) hypothetical protein</fullName>
    </submittedName>
</protein>
<dbReference type="OrthoDB" id="5801935at2759"/>
<evidence type="ECO:0000313" key="3">
    <source>
        <dbReference type="Proteomes" id="UP000659654"/>
    </source>
</evidence>
<feature type="transmembrane region" description="Helical" evidence="1">
    <location>
        <begin position="103"/>
        <end position="122"/>
    </location>
</feature>
<keyword evidence="1" id="KW-0812">Transmembrane</keyword>
<evidence type="ECO:0000313" key="2">
    <source>
        <dbReference type="EMBL" id="CAD5222776.1"/>
    </source>
</evidence>
<feature type="transmembrane region" description="Helical" evidence="1">
    <location>
        <begin position="62"/>
        <end position="83"/>
    </location>
</feature>
<comment type="caution">
    <text evidence="2">The sequence shown here is derived from an EMBL/GenBank/DDBJ whole genome shotgun (WGS) entry which is preliminary data.</text>
</comment>
<dbReference type="EMBL" id="CAJFCV020000003">
    <property type="protein sequence ID" value="CAG9111160.1"/>
    <property type="molecule type" value="Genomic_DNA"/>
</dbReference>
<feature type="transmembrane region" description="Helical" evidence="1">
    <location>
        <begin position="20"/>
        <end position="41"/>
    </location>
</feature>
<dbReference type="EMBL" id="CAJFDI010000003">
    <property type="protein sequence ID" value="CAD5222776.1"/>
    <property type="molecule type" value="Genomic_DNA"/>
</dbReference>
<dbReference type="Proteomes" id="UP000582659">
    <property type="component" value="Unassembled WGS sequence"/>
</dbReference>
<dbReference type="AlphaFoldDB" id="A0A7I8WGG8"/>
<dbReference type="SMR" id="A0A7I8WGG8"/>
<reference evidence="2" key="1">
    <citation type="submission" date="2020-09" db="EMBL/GenBank/DDBJ databases">
        <authorList>
            <person name="Kikuchi T."/>
        </authorList>
    </citation>
    <scope>NUCLEOTIDE SEQUENCE</scope>
    <source>
        <strain evidence="2">Ka4C1</strain>
    </source>
</reference>
<keyword evidence="1" id="KW-1133">Transmembrane helix</keyword>
<keyword evidence="1" id="KW-0472">Membrane</keyword>
<organism evidence="2 3">
    <name type="scientific">Bursaphelenchus xylophilus</name>
    <name type="common">Pinewood nematode worm</name>
    <name type="synonym">Aphelenchoides xylophilus</name>
    <dbReference type="NCBI Taxonomy" id="6326"/>
    <lineage>
        <taxon>Eukaryota</taxon>
        <taxon>Metazoa</taxon>
        <taxon>Ecdysozoa</taxon>
        <taxon>Nematoda</taxon>
        <taxon>Chromadorea</taxon>
        <taxon>Rhabditida</taxon>
        <taxon>Tylenchina</taxon>
        <taxon>Tylenchomorpha</taxon>
        <taxon>Aphelenchoidea</taxon>
        <taxon>Aphelenchoididae</taxon>
        <taxon>Bursaphelenchus</taxon>
    </lineage>
</organism>
<dbReference type="Proteomes" id="UP000659654">
    <property type="component" value="Unassembled WGS sequence"/>
</dbReference>
<feature type="transmembrane region" description="Helical" evidence="1">
    <location>
        <begin position="224"/>
        <end position="243"/>
    </location>
</feature>
<sequence length="324" mass="36686">MPSPELDGCTTDYVSPLVGFLVLAEFCIGAVSIILNCALAVCSYHAVPFSFSQRQSLGAISLNYVLVSGVILARSIFVGFIAYSTCNTTVTTANCKIQEFPLVFVYFQAAFMPALLAVQFFYKQNHRVRQINYLNACSITQLLISVFCLALALWFTAFDHEHRGKYIKHCLIVRAIHEKRMVFAMFTALLGIQLFSLFMWLLIQRQVSNQQQDRRVRSLSEEMVGENVGWCLVLFLSGFIGVYEYVYDETSESLISAALETSFVLAPLMLSLFRAISISWNVEPIRLSILDIFPGAAYFLQIDYDKVYRYDREVSGLEKAESEE</sequence>
<name>A0A7I8WGG8_BURXY</name>
<evidence type="ECO:0000256" key="1">
    <source>
        <dbReference type="SAM" id="Phobius"/>
    </source>
</evidence>
<proteinExistence type="predicted"/>
<feature type="transmembrane region" description="Helical" evidence="1">
    <location>
        <begin position="255"/>
        <end position="276"/>
    </location>
</feature>
<accession>A0A7I8WGG8</accession>
<gene>
    <name evidence="2" type="ORF">BXYJ_LOCUS7648</name>
</gene>
<feature type="transmembrane region" description="Helical" evidence="1">
    <location>
        <begin position="134"/>
        <end position="155"/>
    </location>
</feature>